<accession>A0A6J7IMS7</accession>
<dbReference type="AlphaFoldDB" id="A0A6J7IMS7"/>
<protein>
    <submittedName>
        <fullName evidence="1">Unannotated protein</fullName>
    </submittedName>
</protein>
<gene>
    <name evidence="1" type="ORF">UFOPK3773_00322</name>
</gene>
<dbReference type="EMBL" id="CAFBNF010000019">
    <property type="protein sequence ID" value="CAB4932309.1"/>
    <property type="molecule type" value="Genomic_DNA"/>
</dbReference>
<organism evidence="1">
    <name type="scientific">freshwater metagenome</name>
    <dbReference type="NCBI Taxonomy" id="449393"/>
    <lineage>
        <taxon>unclassified sequences</taxon>
        <taxon>metagenomes</taxon>
        <taxon>ecological metagenomes</taxon>
    </lineage>
</organism>
<dbReference type="PANTHER" id="PTHR37826:SF2">
    <property type="entry name" value="ZINC-RIBBON DOMAIN-CONTAINING PROTEIN"/>
    <property type="match status" value="1"/>
</dbReference>
<proteinExistence type="predicted"/>
<dbReference type="CDD" id="cd03408">
    <property type="entry name" value="SPFH_like_u1"/>
    <property type="match status" value="1"/>
</dbReference>
<reference evidence="1" key="1">
    <citation type="submission" date="2020-05" db="EMBL/GenBank/DDBJ databases">
        <authorList>
            <person name="Chiriac C."/>
            <person name="Salcher M."/>
            <person name="Ghai R."/>
            <person name="Kavagutti S V."/>
        </authorList>
    </citation>
    <scope>NUCLEOTIDE SEQUENCE</scope>
</reference>
<evidence type="ECO:0000313" key="1">
    <source>
        <dbReference type="EMBL" id="CAB4932309.1"/>
    </source>
</evidence>
<dbReference type="PANTHER" id="PTHR37826">
    <property type="entry name" value="FLOTILLIN BAND_7_5 DOMAIN PROTEIN"/>
    <property type="match status" value="1"/>
</dbReference>
<dbReference type="InterPro" id="IPR033880">
    <property type="entry name" value="SPFH_YdjI"/>
</dbReference>
<name>A0A6J7IMS7_9ZZZZ</name>
<sequence>MALIQAFKGAVSGTLADQWKDFFTVPQGLQPTAALFPAVLVGTNAGRGANTDSSAAVITNGSKIVVPEGYGLLTFEDGAITSFASEPGGYIWNSDDINSQSVFVGDGLIESVVHQSWERFKLGGRPTSQQLALFVCLKELPNNRFGTQSQIYWDDAYLNTQVGAVTRGSYTLRIVDPLVFAREFVPATYLQALATFDFTDPSNPAGAQIFSEVVASLAAAFSAYLNDPDKGNRITQIQRDSIGFAECLAQVVEDNYRWCATRGLSIVKVALVAIDYDDHSRELITTIQRADALQGARGNANLQASVAAGIEAAGEVGGAAGIVGIGVASNSVGVSNLQQQPTQPSDTPSLDSELLSRLRTLKGAFEEDLITQQDYDAARAKLLGT</sequence>